<evidence type="ECO:0000313" key="1">
    <source>
        <dbReference type="EMBL" id="OGC15407.1"/>
    </source>
</evidence>
<gene>
    <name evidence="1" type="ORF">A2290_07060</name>
</gene>
<protein>
    <submittedName>
        <fullName evidence="1">Uncharacterized protein</fullName>
    </submittedName>
</protein>
<dbReference type="InterPro" id="IPR016024">
    <property type="entry name" value="ARM-type_fold"/>
</dbReference>
<dbReference type="AlphaFoldDB" id="A0A1F4S4V8"/>
<proteinExistence type="predicted"/>
<reference evidence="1 2" key="1">
    <citation type="journal article" date="2016" name="Nat. Commun.">
        <title>Thousands of microbial genomes shed light on interconnected biogeochemical processes in an aquifer system.</title>
        <authorList>
            <person name="Anantharaman K."/>
            <person name="Brown C.T."/>
            <person name="Hug L.A."/>
            <person name="Sharon I."/>
            <person name="Castelle C.J."/>
            <person name="Probst A.J."/>
            <person name="Thomas B.C."/>
            <person name="Singh A."/>
            <person name="Wilkins M.J."/>
            <person name="Karaoz U."/>
            <person name="Brodie E.L."/>
            <person name="Williams K.H."/>
            <person name="Hubbard S.S."/>
            <person name="Banfield J.F."/>
        </authorList>
    </citation>
    <scope>NUCLEOTIDE SEQUENCE [LARGE SCALE GENOMIC DNA]</scope>
</reference>
<organism evidence="1 2">
    <name type="scientific">candidate division WOR-1 bacterium RIFOXYB2_FULL_36_35</name>
    <dbReference type="NCBI Taxonomy" id="1802578"/>
    <lineage>
        <taxon>Bacteria</taxon>
        <taxon>Bacillati</taxon>
        <taxon>Saganbacteria</taxon>
    </lineage>
</organism>
<dbReference type="EMBL" id="MEUA01000020">
    <property type="protein sequence ID" value="OGC15407.1"/>
    <property type="molecule type" value="Genomic_DNA"/>
</dbReference>
<evidence type="ECO:0000313" key="2">
    <source>
        <dbReference type="Proteomes" id="UP000177905"/>
    </source>
</evidence>
<dbReference type="SUPFAM" id="SSF48371">
    <property type="entry name" value="ARM repeat"/>
    <property type="match status" value="1"/>
</dbReference>
<name>A0A1F4S4V8_UNCSA</name>
<dbReference type="InterPro" id="IPR004155">
    <property type="entry name" value="PBS_lyase_HEAT"/>
</dbReference>
<accession>A0A1F4S4V8</accession>
<dbReference type="Pfam" id="PF03130">
    <property type="entry name" value="HEAT_PBS"/>
    <property type="match status" value="1"/>
</dbReference>
<dbReference type="Proteomes" id="UP000177905">
    <property type="component" value="Unassembled WGS sequence"/>
</dbReference>
<comment type="caution">
    <text evidence="1">The sequence shown here is derived from an EMBL/GenBank/DDBJ whole genome shotgun (WGS) entry which is preliminary data.</text>
</comment>
<sequence length="233" mass="26617">MLTRFFVRTVTFVSYGKNTLIARRENAIRFLRENMPTWTMSPFCDGSRNLRLSNIKALRSFKGEESVHVLLDYAGNNFEVFPLRIEAIRVLRHLNDTAAIDRLEQMLDRNVFGVNLFGSEIALTLISLKNKGRKKGGEDKLIAYIMLQKAFSDPKNADLYLEKIRHLGRGAAPALIKALRQNDLSLNMKIKLLDIFQSFNLLDDEVISSLRGALSHSCLFLKIDEVVPLEIQF</sequence>